<organism evidence="2 3">
    <name type="scientific">Sporolactobacillus shoreae</name>
    <dbReference type="NCBI Taxonomy" id="1465501"/>
    <lineage>
        <taxon>Bacteria</taxon>
        <taxon>Bacillati</taxon>
        <taxon>Bacillota</taxon>
        <taxon>Bacilli</taxon>
        <taxon>Bacillales</taxon>
        <taxon>Sporolactobacillaceae</taxon>
        <taxon>Sporolactobacillus</taxon>
    </lineage>
</organism>
<dbReference type="InterPro" id="IPR029052">
    <property type="entry name" value="Metallo-depent_PP-like"/>
</dbReference>
<dbReference type="AlphaFoldDB" id="A0A4Z0GNN7"/>
<evidence type="ECO:0000259" key="1">
    <source>
        <dbReference type="Pfam" id="PF00149"/>
    </source>
</evidence>
<evidence type="ECO:0000313" key="2">
    <source>
        <dbReference type="EMBL" id="TGA98530.1"/>
    </source>
</evidence>
<gene>
    <name evidence="2" type="ORF">E4665_08020</name>
</gene>
<keyword evidence="3" id="KW-1185">Reference proteome</keyword>
<dbReference type="PANTHER" id="PTHR43143:SF5">
    <property type="entry name" value="SECRETED PROTEIN"/>
    <property type="match status" value="1"/>
</dbReference>
<dbReference type="EMBL" id="SRJD01000007">
    <property type="protein sequence ID" value="TGA98530.1"/>
    <property type="molecule type" value="Genomic_DNA"/>
</dbReference>
<accession>A0A4Z0GNN7</accession>
<evidence type="ECO:0000313" key="3">
    <source>
        <dbReference type="Proteomes" id="UP000298347"/>
    </source>
</evidence>
<dbReference type="Proteomes" id="UP000298347">
    <property type="component" value="Unassembled WGS sequence"/>
</dbReference>
<sequence length="356" mass="40604">MRAVGIIIFILCLFFYPENLLVRTLAAEHIVLAEPAIIESPVVESGGDTFYHDPSAVLGMSKESFSKKVLHPLFQGIDSIDFTFGVLPDTQFYSKSYPETFNKINQWFVTNQKTLNLNYVFHLGDIVNNMTEDSQWERASEAMRLFERAEIPYGIIAGNHDVGTPDNYASFSRFFGTNRYRSDPWHGGSYQKNKGHYDLINVSGRKFIMLGMGWGIGEGETAWMNKVLRNYPDRTAILFVHDYLNKDGNRTQEGQMIFRKVVRGNANVRLVLNGHYSGAARKTDIFDDNGDGKPDRRVTQILSDYQSVNGGEGFIRVMGFDLTHGRVYVRTFSPCNGRTQAYGNDQENFMFRFDQH</sequence>
<feature type="domain" description="Calcineurin-like phosphoesterase" evidence="1">
    <location>
        <begin position="83"/>
        <end position="275"/>
    </location>
</feature>
<dbReference type="InterPro" id="IPR004843">
    <property type="entry name" value="Calcineurin-like_PHP"/>
</dbReference>
<dbReference type="Pfam" id="PF00149">
    <property type="entry name" value="Metallophos"/>
    <property type="match status" value="1"/>
</dbReference>
<protein>
    <submittedName>
        <fullName evidence="2">Metallophosphoesterase</fullName>
    </submittedName>
</protein>
<dbReference type="SUPFAM" id="SSF56300">
    <property type="entry name" value="Metallo-dependent phosphatases"/>
    <property type="match status" value="1"/>
</dbReference>
<reference evidence="2 3" key="1">
    <citation type="journal article" date="2015" name="Int. J. Syst. Evol. Microbiol.">
        <title>Sporolactobacillus shoreae sp. nov. and Sporolactobacillus spathodeae sp. nov., two spore-forming lactic acid bacteria isolated from tree barks in Thailand.</title>
        <authorList>
            <person name="Thamacharoensuk T."/>
            <person name="Kitahara M."/>
            <person name="Ohkuma M."/>
            <person name="Thongchul N."/>
            <person name="Tanasupawat S."/>
        </authorList>
    </citation>
    <scope>NUCLEOTIDE SEQUENCE [LARGE SCALE GENOMIC DNA]</scope>
    <source>
        <strain evidence="2 3">BK92</strain>
    </source>
</reference>
<name>A0A4Z0GNN7_9BACL</name>
<dbReference type="GO" id="GO:0016787">
    <property type="term" value="F:hydrolase activity"/>
    <property type="evidence" value="ECO:0007669"/>
    <property type="project" value="InterPro"/>
</dbReference>
<dbReference type="OrthoDB" id="9772095at2"/>
<dbReference type="Gene3D" id="3.60.21.10">
    <property type="match status" value="1"/>
</dbReference>
<comment type="caution">
    <text evidence="2">The sequence shown here is derived from an EMBL/GenBank/DDBJ whole genome shotgun (WGS) entry which is preliminary data.</text>
</comment>
<dbReference type="PANTHER" id="PTHR43143">
    <property type="entry name" value="METALLOPHOSPHOESTERASE, CALCINEURIN SUPERFAMILY"/>
    <property type="match status" value="1"/>
</dbReference>
<proteinExistence type="predicted"/>
<dbReference type="InterPro" id="IPR051918">
    <property type="entry name" value="STPP_CPPED1"/>
</dbReference>